<evidence type="ECO:0000256" key="7">
    <source>
        <dbReference type="ARBA" id="ARBA00022737"/>
    </source>
</evidence>
<comment type="function">
    <text evidence="13">Aquaglyceroporins form homotetrameric transmembrane channels, with each monomer independently mediating glycerol and water transport across the plasma membrane along their osmotic gradient. Could also be permeable to urea. Also participates in cell permeability to H2O2 and H2O2-mediated signaling. In skin, transports glycerol to the epidermis and stratum corneum, where it maintains hydration, elasticity, and supports lipid biosynthesis for barrier repair. In kidney, contributes to the reabsorption of water, helping the body maintain proper fluid balance.</text>
</comment>
<feature type="transmembrane region" description="Helical" evidence="16">
    <location>
        <begin position="142"/>
        <end position="163"/>
    </location>
</feature>
<gene>
    <name evidence="17" type="ORF">TCAL_17302</name>
</gene>
<evidence type="ECO:0000256" key="10">
    <source>
        <dbReference type="ARBA" id="ARBA00023180"/>
    </source>
</evidence>
<dbReference type="PRINTS" id="PR02015">
    <property type="entry name" value="AQUAPORIN3"/>
</dbReference>
<evidence type="ECO:0000256" key="12">
    <source>
        <dbReference type="ARBA" id="ARBA00045280"/>
    </source>
</evidence>
<dbReference type="InterPro" id="IPR022357">
    <property type="entry name" value="MIP_CS"/>
</dbReference>
<dbReference type="OrthoDB" id="3222at2759"/>
<evidence type="ECO:0000256" key="13">
    <source>
        <dbReference type="ARBA" id="ARBA00049592"/>
    </source>
</evidence>
<keyword evidence="9 16" id="KW-0472">Membrane</keyword>
<evidence type="ECO:0000256" key="3">
    <source>
        <dbReference type="ARBA" id="ARBA00020971"/>
    </source>
</evidence>
<dbReference type="STRING" id="6832.A0A553P0A5"/>
<dbReference type="Pfam" id="PF00230">
    <property type="entry name" value="MIP"/>
    <property type="match status" value="1"/>
</dbReference>
<keyword evidence="10" id="KW-0325">Glycoprotein</keyword>
<comment type="function">
    <text evidence="12">Aquaglyceroporin that may modulate the water content and osmolytes during anhydrobiosis.</text>
</comment>
<keyword evidence="8 16" id="KW-1133">Transmembrane helix</keyword>
<reference evidence="17 18" key="1">
    <citation type="journal article" date="2018" name="Nat. Ecol. Evol.">
        <title>Genomic signatures of mitonuclear coevolution across populations of Tigriopus californicus.</title>
        <authorList>
            <person name="Barreto F.S."/>
            <person name="Watson E.T."/>
            <person name="Lima T.G."/>
            <person name="Willett C.S."/>
            <person name="Edmands S."/>
            <person name="Li W."/>
            <person name="Burton R.S."/>
        </authorList>
    </citation>
    <scope>NUCLEOTIDE SEQUENCE [LARGE SCALE GENOMIC DNA]</scope>
    <source>
        <strain evidence="17 18">San Diego</strain>
    </source>
</reference>
<accession>A0A553P0A5</accession>
<evidence type="ECO:0000313" key="18">
    <source>
        <dbReference type="Proteomes" id="UP000318571"/>
    </source>
</evidence>
<comment type="similarity">
    <text evidence="2 15">Belongs to the MIP/aquaporin (TC 1.A.8) family.</text>
</comment>
<evidence type="ECO:0000256" key="14">
    <source>
        <dbReference type="ARBA" id="ARBA00049716"/>
    </source>
</evidence>
<dbReference type="Proteomes" id="UP000318571">
    <property type="component" value="Chromosome 9"/>
</dbReference>
<dbReference type="PRINTS" id="PR00783">
    <property type="entry name" value="MINTRINSICP"/>
</dbReference>
<sequence length="258" mass="27333">MARSKLPVLAKQFLAEALGTFLLVLFGDGAIAQYKAQLASVTPTVFPSVAWGYGLALMIGILVSGGVSGGHLNPAVTLAMACLKKCSWKQLVVYWLAQYLGALLGAALLFGLYFDAINELPISDASAAGIFASFPGMSDLNIGTLIADQLVGTALLLIIILAVTDSRNMNVPSGLVTILIGLGLTAIHLSFAFNSGCAINPARDLSPRVISLLYMSSAFAAYDYFFWIPLIIPHVGAVFGAVIYYFGVEMHHEPDTLT</sequence>
<dbReference type="EMBL" id="VCGU01000009">
    <property type="protein sequence ID" value="TRY71126.1"/>
    <property type="molecule type" value="Genomic_DNA"/>
</dbReference>
<dbReference type="GO" id="GO:0016323">
    <property type="term" value="C:basolateral plasma membrane"/>
    <property type="evidence" value="ECO:0007669"/>
    <property type="project" value="TreeGrafter"/>
</dbReference>
<evidence type="ECO:0000256" key="5">
    <source>
        <dbReference type="ARBA" id="ARBA00022475"/>
    </source>
</evidence>
<dbReference type="SUPFAM" id="SSF81338">
    <property type="entry name" value="Aquaporin-like"/>
    <property type="match status" value="1"/>
</dbReference>
<dbReference type="PANTHER" id="PTHR43829">
    <property type="entry name" value="AQUAPORIN OR AQUAGLYCEROPORIN RELATED"/>
    <property type="match status" value="1"/>
</dbReference>
<keyword evidence="6 15" id="KW-0812">Transmembrane</keyword>
<evidence type="ECO:0000256" key="2">
    <source>
        <dbReference type="ARBA" id="ARBA00006175"/>
    </source>
</evidence>
<feature type="transmembrane region" description="Helical" evidence="16">
    <location>
        <begin position="91"/>
        <end position="114"/>
    </location>
</feature>
<evidence type="ECO:0000256" key="11">
    <source>
        <dbReference type="ARBA" id="ARBA00033020"/>
    </source>
</evidence>
<keyword evidence="7" id="KW-0677">Repeat</keyword>
<proteinExistence type="inferred from homology"/>
<comment type="subcellular location">
    <subcellularLocation>
        <location evidence="1">Cell membrane</location>
        <topology evidence="1">Multi-pass membrane protein</topology>
    </subcellularLocation>
</comment>
<evidence type="ECO:0000256" key="6">
    <source>
        <dbReference type="ARBA" id="ARBA00022692"/>
    </source>
</evidence>
<dbReference type="InterPro" id="IPR023271">
    <property type="entry name" value="Aquaporin-like"/>
</dbReference>
<keyword evidence="4 15" id="KW-0813">Transport</keyword>
<evidence type="ECO:0000256" key="1">
    <source>
        <dbReference type="ARBA" id="ARBA00004651"/>
    </source>
</evidence>
<dbReference type="PANTHER" id="PTHR43829:SF9">
    <property type="entry name" value="AQUAPORIN-9"/>
    <property type="match status" value="1"/>
</dbReference>
<comment type="subunit">
    <text evidence="14">Homotetramer; each monomer provides an independent glycerol/water pore. Could also exist in other oligomeric states.</text>
</comment>
<feature type="transmembrane region" description="Helical" evidence="16">
    <location>
        <begin position="175"/>
        <end position="193"/>
    </location>
</feature>
<dbReference type="OMA" id="ILCVEAH"/>
<evidence type="ECO:0000256" key="15">
    <source>
        <dbReference type="RuleBase" id="RU000477"/>
    </source>
</evidence>
<organism evidence="17 18">
    <name type="scientific">Tigriopus californicus</name>
    <name type="common">Marine copepod</name>
    <dbReference type="NCBI Taxonomy" id="6832"/>
    <lineage>
        <taxon>Eukaryota</taxon>
        <taxon>Metazoa</taxon>
        <taxon>Ecdysozoa</taxon>
        <taxon>Arthropoda</taxon>
        <taxon>Crustacea</taxon>
        <taxon>Multicrustacea</taxon>
        <taxon>Hexanauplia</taxon>
        <taxon>Copepoda</taxon>
        <taxon>Harpacticoida</taxon>
        <taxon>Harpacticidae</taxon>
        <taxon>Tigriopus</taxon>
    </lineage>
</organism>
<evidence type="ECO:0000313" key="17">
    <source>
        <dbReference type="EMBL" id="TRY71126.1"/>
    </source>
</evidence>
<dbReference type="InterPro" id="IPR023275">
    <property type="entry name" value="Aquaporin_3"/>
</dbReference>
<dbReference type="NCBIfam" id="TIGR00861">
    <property type="entry name" value="MIP"/>
    <property type="match status" value="1"/>
</dbReference>
<comment type="caution">
    <text evidence="17">The sequence shown here is derived from an EMBL/GenBank/DDBJ whole genome shotgun (WGS) entry which is preliminary data.</text>
</comment>
<dbReference type="InterPro" id="IPR050363">
    <property type="entry name" value="MIP/Aquaporin"/>
</dbReference>
<feature type="transmembrane region" description="Helical" evidence="16">
    <location>
        <begin position="48"/>
        <end position="70"/>
    </location>
</feature>
<keyword evidence="18" id="KW-1185">Reference proteome</keyword>
<dbReference type="InterPro" id="IPR000425">
    <property type="entry name" value="MIP"/>
</dbReference>
<dbReference type="AlphaFoldDB" id="A0A553P0A5"/>
<dbReference type="Gene3D" id="1.20.1080.10">
    <property type="entry name" value="Glycerol uptake facilitator protein"/>
    <property type="match status" value="1"/>
</dbReference>
<feature type="transmembrane region" description="Helical" evidence="16">
    <location>
        <begin position="224"/>
        <end position="246"/>
    </location>
</feature>
<dbReference type="GO" id="GO:0015250">
    <property type="term" value="F:water channel activity"/>
    <property type="evidence" value="ECO:0007669"/>
    <property type="project" value="TreeGrafter"/>
</dbReference>
<dbReference type="GO" id="GO:0015254">
    <property type="term" value="F:glycerol channel activity"/>
    <property type="evidence" value="ECO:0007669"/>
    <property type="project" value="TreeGrafter"/>
</dbReference>
<keyword evidence="5" id="KW-1003">Cell membrane</keyword>
<evidence type="ECO:0000256" key="8">
    <source>
        <dbReference type="ARBA" id="ARBA00022989"/>
    </source>
</evidence>
<evidence type="ECO:0000256" key="4">
    <source>
        <dbReference type="ARBA" id="ARBA00022448"/>
    </source>
</evidence>
<name>A0A553P0A5_TIGCA</name>
<evidence type="ECO:0000256" key="9">
    <source>
        <dbReference type="ARBA" id="ARBA00023136"/>
    </source>
</evidence>
<dbReference type="PROSITE" id="PS00221">
    <property type="entry name" value="MIP"/>
    <property type="match status" value="1"/>
</dbReference>
<evidence type="ECO:0000256" key="16">
    <source>
        <dbReference type="SAM" id="Phobius"/>
    </source>
</evidence>
<protein>
    <recommendedName>
        <fullName evidence="3">Aquaporin-3</fullName>
    </recommendedName>
    <alternativeName>
        <fullName evidence="11">Aquaglyceroporin-3</fullName>
    </alternativeName>
</protein>